<dbReference type="InterPro" id="IPR018197">
    <property type="entry name" value="Glycerate_kinase_RE-like"/>
</dbReference>
<accession>J9FSM5</accession>
<dbReference type="AlphaFoldDB" id="J9FSM5"/>
<evidence type="ECO:0000256" key="1">
    <source>
        <dbReference type="ARBA" id="ARBA00006284"/>
    </source>
</evidence>
<dbReference type="InterPro" id="IPR018193">
    <property type="entry name" value="Glyc_kinase_flavodox-like_fold"/>
</dbReference>
<dbReference type="InterPro" id="IPR004381">
    <property type="entry name" value="Glycerate_kinase"/>
</dbReference>
<evidence type="ECO:0000256" key="3">
    <source>
        <dbReference type="ARBA" id="ARBA00022777"/>
    </source>
</evidence>
<dbReference type="GO" id="GO:0031388">
    <property type="term" value="P:organic acid phosphorylation"/>
    <property type="evidence" value="ECO:0007669"/>
    <property type="project" value="InterPro"/>
</dbReference>
<sequence length="415" mass="44677">MTLINKHQSRKQCGGGKDMFVFISCKLKNYRLKYKKKSSIMHKIILAFDSFKGSVSSFEITESLSHCIRRHWPDCEVLEFPIADGGEGTTEAIARCLPVRRHLCQVHGPLMEPMAASYAVTADGTAIIEMAVASGLPLLEEEQRNPMHTTTYGTGELIRDALYRGYRKFVLGLGGSATNDAGIGVMHALGVRFHDAEGEVLKPIGGNLGRIYRIDTSGLCAALKHASFLLACDVQNPLYGNQGAAYVYAPQKGATPEQVVELDDGLRSYAEVLKQATGIKVSSVPGAGAAGGLAGGLLPFLNCELKSGIDVLLDLVHFDEALQGADIVLTGEGRIDLQTCMGKALSGILKRAQVQQVPVVGLGGCVESVEDLNTFGFTALFPIHPSLISLEEAMQKEITLQHLNQTALQVLRLVL</sequence>
<gene>
    <name evidence="4" type="ORF">EVA_19345</name>
</gene>
<dbReference type="Pfam" id="PF02595">
    <property type="entry name" value="Gly_kinase"/>
    <property type="match status" value="1"/>
</dbReference>
<organism evidence="4">
    <name type="scientific">gut metagenome</name>
    <dbReference type="NCBI Taxonomy" id="749906"/>
    <lineage>
        <taxon>unclassified sequences</taxon>
        <taxon>metagenomes</taxon>
        <taxon>organismal metagenomes</taxon>
    </lineage>
</organism>
<dbReference type="PANTHER" id="PTHR21599">
    <property type="entry name" value="GLYCERATE KINASE"/>
    <property type="match status" value="1"/>
</dbReference>
<evidence type="ECO:0000256" key="2">
    <source>
        <dbReference type="ARBA" id="ARBA00022679"/>
    </source>
</evidence>
<dbReference type="GO" id="GO:0008887">
    <property type="term" value="F:glycerate kinase activity"/>
    <property type="evidence" value="ECO:0007669"/>
    <property type="project" value="UniProtKB-EC"/>
</dbReference>
<dbReference type="PIRSF" id="PIRSF006078">
    <property type="entry name" value="GlxK"/>
    <property type="match status" value="1"/>
</dbReference>
<dbReference type="PANTHER" id="PTHR21599:SF0">
    <property type="entry name" value="GLYCERATE KINASE"/>
    <property type="match status" value="1"/>
</dbReference>
<reference evidence="4" key="1">
    <citation type="journal article" date="2012" name="PLoS ONE">
        <title>Gene sets for utilization of primary and secondary nutrition supplies in the distal gut of endangered iberian lynx.</title>
        <authorList>
            <person name="Alcaide M."/>
            <person name="Messina E."/>
            <person name="Richter M."/>
            <person name="Bargiela R."/>
            <person name="Peplies J."/>
            <person name="Huws S.A."/>
            <person name="Newbold C.J."/>
            <person name="Golyshin P.N."/>
            <person name="Simon M.A."/>
            <person name="Lopez G."/>
            <person name="Yakimov M.M."/>
            <person name="Ferrer M."/>
        </authorList>
    </citation>
    <scope>NUCLEOTIDE SEQUENCE</scope>
</reference>
<evidence type="ECO:0000313" key="4">
    <source>
        <dbReference type="EMBL" id="EJW92542.1"/>
    </source>
</evidence>
<comment type="caution">
    <text evidence="4">The sequence shown here is derived from an EMBL/GenBank/DDBJ whole genome shotgun (WGS) entry which is preliminary data.</text>
</comment>
<proteinExistence type="inferred from homology"/>
<dbReference type="EMBL" id="AMCI01007484">
    <property type="protein sequence ID" value="EJW92542.1"/>
    <property type="molecule type" value="Genomic_DNA"/>
</dbReference>
<keyword evidence="2 4" id="KW-0808">Transferase</keyword>
<dbReference type="InterPro" id="IPR036129">
    <property type="entry name" value="Glycerate_kinase_sf"/>
</dbReference>
<comment type="similarity">
    <text evidence="1">Belongs to the glycerate kinase type-1 family.</text>
</comment>
<dbReference type="Gene3D" id="3.40.50.10350">
    <property type="entry name" value="Glycerate kinase, domain 1"/>
    <property type="match status" value="1"/>
</dbReference>
<name>J9FSM5_9ZZZZ</name>
<dbReference type="NCBIfam" id="TIGR00045">
    <property type="entry name" value="glycerate kinase"/>
    <property type="match status" value="1"/>
</dbReference>
<dbReference type="EC" id="2.7.1.31" evidence="4"/>
<keyword evidence="3 4" id="KW-0418">Kinase</keyword>
<dbReference type="Gene3D" id="3.90.1510.10">
    <property type="entry name" value="Glycerate kinase, domain 2"/>
    <property type="match status" value="1"/>
</dbReference>
<dbReference type="SUPFAM" id="SSF110738">
    <property type="entry name" value="Glycerate kinase I"/>
    <property type="match status" value="1"/>
</dbReference>
<protein>
    <submittedName>
        <fullName evidence="4">Glycerate kinase</fullName>
        <ecNumber evidence="4">2.7.1.31</ecNumber>
    </submittedName>
</protein>